<comment type="subcellular location">
    <subcellularLocation>
        <location evidence="5">Cell membrane</location>
        <topology evidence="5">Multi-pass membrane protein</topology>
    </subcellularLocation>
</comment>
<sequence>MSFPAGTRRRSGVGSGNRRRNLLLAVASAAGFLLLFSSGIAGFYTDYLWFDDLGVSQVFTGVLRARLLLVAIFLVTAFVLVWGNLKVAERLGPRGPRRGPEDEVVQRYREAVGSHGGKVRIAVAAILALLMAGGVGSRWEQFLLFQNQVPFGTSDPQFRRDVSFYVFDLPFRTFVVNWLLFALILTTLVTSAFHYLNGGIRLQVAQQRGASPQVKGHISVLLAAIAFVKAYGYWLERFELVYSERGFAQGAFYTDVKARLPALGLLTLISVAAGVLLLANIYRRGFALPAVSIGLWLFVTVLVGSAYPAIIQQFRVKPAENRLETPYIQRNIDATRAAFGLTNVEVKGFDYTEAPGAVTGQTLQDDVATVRNIRLWDPNERLARVTWQQQQSFRPYYQVLDVDVDRYRMGDQANPTQVVVATRELKPTELPQDNWVNRHLAYTHGYGAVLAPANAVTPDGFPDYSLKDLPPAGTPELGQPRIYVGEQGDESGANDYAIVRTKQPEIDFQRPDGSDETSQYGGTTGVELGSAARRLAFAVRYREVNVLTSPFITDESKVLYVRGVKERVRKVAPFLTLDNDPYPVVTPDKKLVWIVDAYTTSSRYPYSQSVGATGSLTGVNYARNSVKAAVDAYDGTVTLYSVDGNDPVLKAYAKTFPGLFTDPASLTGAEADDYRALEAHFRYPEDLFALQANLLGRYHIINPNEFFSATDRWNVSPDPGVQATRAQQGGASASPGAARAPGQGGLGITSLSAGQGGRIPPTYQLQRFPGEERERFVLTVPYVPFDREDKRLQLTAFLTARSDPGEYGKLILFRTPAGQQINGPSLVASNILADSDISQQISLLNQEGSSVLFGNILLVPVDRSIVYVRPLYLQADQNPVPKLVRVIAVYGNTSVMKNTLAEALTELFPGAPSTLEQNARPTAPPPPGNQPPPPGNAGPAGTIAELISRADAAFVAAQGALQRGDLAEYQRRVNEAGDLVRQAGQRAAAPPAADGAPATTAPPTTAGATTTTASG</sequence>
<keyword evidence="3 5" id="KW-1133">Transmembrane helix</keyword>
<feature type="region of interest" description="Disordered" evidence="6">
    <location>
        <begin position="717"/>
        <end position="761"/>
    </location>
</feature>
<feature type="transmembrane region" description="Helical" evidence="5">
    <location>
        <begin position="119"/>
        <end position="139"/>
    </location>
</feature>
<dbReference type="EMBL" id="CADCSZ010000084">
    <property type="protein sequence ID" value="CAA9234178.1"/>
    <property type="molecule type" value="Genomic_DNA"/>
</dbReference>
<evidence type="ECO:0000313" key="7">
    <source>
        <dbReference type="EMBL" id="CAA9234178.1"/>
    </source>
</evidence>
<feature type="transmembrane region" description="Helical" evidence="5">
    <location>
        <begin position="175"/>
        <end position="196"/>
    </location>
</feature>
<organism evidence="7">
    <name type="scientific">uncultured Acidimicrobiales bacterium</name>
    <dbReference type="NCBI Taxonomy" id="310071"/>
    <lineage>
        <taxon>Bacteria</taxon>
        <taxon>Bacillati</taxon>
        <taxon>Actinomycetota</taxon>
        <taxon>Acidimicrobiia</taxon>
        <taxon>Acidimicrobiales</taxon>
        <taxon>environmental samples</taxon>
    </lineage>
</organism>
<keyword evidence="4 5" id="KW-0472">Membrane</keyword>
<dbReference type="PANTHER" id="PTHR39344">
    <property type="entry name" value="UPF0182 PROTEIN SLL1060"/>
    <property type="match status" value="1"/>
</dbReference>
<dbReference type="PANTHER" id="PTHR39344:SF1">
    <property type="entry name" value="UPF0182 PROTEIN SLL1060"/>
    <property type="match status" value="1"/>
</dbReference>
<dbReference type="GO" id="GO:0005886">
    <property type="term" value="C:plasma membrane"/>
    <property type="evidence" value="ECO:0007669"/>
    <property type="project" value="UniProtKB-SubCell"/>
</dbReference>
<gene>
    <name evidence="7" type="ORF">AVDCRST_MAG76-1411</name>
</gene>
<dbReference type="InterPro" id="IPR005372">
    <property type="entry name" value="UPF0182"/>
</dbReference>
<evidence type="ECO:0000256" key="3">
    <source>
        <dbReference type="ARBA" id="ARBA00022989"/>
    </source>
</evidence>
<feature type="compositionally biased region" description="Pro residues" evidence="6">
    <location>
        <begin position="922"/>
        <end position="936"/>
    </location>
</feature>
<feature type="compositionally biased region" description="Low complexity" evidence="6">
    <location>
        <begin position="987"/>
        <end position="1015"/>
    </location>
</feature>
<feature type="compositionally biased region" description="Low complexity" evidence="6">
    <location>
        <begin position="725"/>
        <end position="741"/>
    </location>
</feature>
<feature type="region of interest" description="Disordered" evidence="6">
    <location>
        <begin position="977"/>
        <end position="1015"/>
    </location>
</feature>
<evidence type="ECO:0000256" key="2">
    <source>
        <dbReference type="ARBA" id="ARBA00022692"/>
    </source>
</evidence>
<protein>
    <recommendedName>
        <fullName evidence="5">UPF0182 protein AVDCRST_MAG76-1411</fullName>
    </recommendedName>
</protein>
<reference evidence="7" key="1">
    <citation type="submission" date="2020-02" db="EMBL/GenBank/DDBJ databases">
        <authorList>
            <person name="Meier V. D."/>
        </authorList>
    </citation>
    <scope>NUCLEOTIDE SEQUENCE</scope>
    <source>
        <strain evidence="7">AVDCRST_MAG76</strain>
    </source>
</reference>
<feature type="region of interest" description="Disordered" evidence="6">
    <location>
        <begin position="912"/>
        <end position="941"/>
    </location>
</feature>
<accession>A0A6J4HUZ1</accession>
<keyword evidence="1 5" id="KW-1003">Cell membrane</keyword>
<name>A0A6J4HUZ1_9ACTN</name>
<feature type="transmembrane region" description="Helical" evidence="5">
    <location>
        <begin position="217"/>
        <end position="235"/>
    </location>
</feature>
<feature type="transmembrane region" description="Helical" evidence="5">
    <location>
        <begin position="286"/>
        <end position="307"/>
    </location>
</feature>
<feature type="transmembrane region" description="Helical" evidence="5">
    <location>
        <begin position="21"/>
        <end position="45"/>
    </location>
</feature>
<proteinExistence type="inferred from homology"/>
<comment type="similarity">
    <text evidence="5">Belongs to the UPF0182 family.</text>
</comment>
<dbReference type="HAMAP" id="MF_01600">
    <property type="entry name" value="UPF0182"/>
    <property type="match status" value="1"/>
</dbReference>
<keyword evidence="2 5" id="KW-0812">Transmembrane</keyword>
<evidence type="ECO:0000256" key="5">
    <source>
        <dbReference type="HAMAP-Rule" id="MF_01600"/>
    </source>
</evidence>
<feature type="transmembrane region" description="Helical" evidence="5">
    <location>
        <begin position="65"/>
        <end position="85"/>
    </location>
</feature>
<evidence type="ECO:0000256" key="6">
    <source>
        <dbReference type="SAM" id="MobiDB-lite"/>
    </source>
</evidence>
<dbReference type="Pfam" id="PF03699">
    <property type="entry name" value="UPF0182"/>
    <property type="match status" value="1"/>
</dbReference>
<feature type="transmembrane region" description="Helical" evidence="5">
    <location>
        <begin position="260"/>
        <end position="279"/>
    </location>
</feature>
<dbReference type="GO" id="GO:0005576">
    <property type="term" value="C:extracellular region"/>
    <property type="evidence" value="ECO:0007669"/>
    <property type="project" value="TreeGrafter"/>
</dbReference>
<evidence type="ECO:0000256" key="4">
    <source>
        <dbReference type="ARBA" id="ARBA00023136"/>
    </source>
</evidence>
<dbReference type="AlphaFoldDB" id="A0A6J4HUZ1"/>
<evidence type="ECO:0000256" key="1">
    <source>
        <dbReference type="ARBA" id="ARBA00022475"/>
    </source>
</evidence>